<evidence type="ECO:0000313" key="7">
    <source>
        <dbReference type="Proteomes" id="UP000319732"/>
    </source>
</evidence>
<dbReference type="EMBL" id="VHSG01000028">
    <property type="protein sequence ID" value="TQV68320.1"/>
    <property type="molecule type" value="Genomic_DNA"/>
</dbReference>
<keyword evidence="2" id="KW-0479">Metal-binding</keyword>
<keyword evidence="7" id="KW-1185">Reference proteome</keyword>
<dbReference type="PANTHER" id="PTHR40261">
    <property type="match status" value="1"/>
</dbReference>
<dbReference type="CDD" id="cd03467">
    <property type="entry name" value="Rieske"/>
    <property type="match status" value="1"/>
</dbReference>
<evidence type="ECO:0000256" key="4">
    <source>
        <dbReference type="ARBA" id="ARBA00023014"/>
    </source>
</evidence>
<keyword evidence="1" id="KW-0001">2Fe-2S</keyword>
<protein>
    <submittedName>
        <fullName evidence="6">Rieske (2Fe-2S) protein</fullName>
    </submittedName>
</protein>
<dbReference type="OrthoDB" id="9794779at2"/>
<organism evidence="6 7">
    <name type="scientific">Exilibacterium tricleocarpae</name>
    <dbReference type="NCBI Taxonomy" id="2591008"/>
    <lineage>
        <taxon>Bacteria</taxon>
        <taxon>Pseudomonadati</taxon>
        <taxon>Pseudomonadota</taxon>
        <taxon>Gammaproteobacteria</taxon>
        <taxon>Cellvibrionales</taxon>
        <taxon>Cellvibrionaceae</taxon>
        <taxon>Exilibacterium</taxon>
    </lineage>
</organism>
<reference evidence="6 7" key="1">
    <citation type="submission" date="2019-06" db="EMBL/GenBank/DDBJ databases">
        <title>Whole genome sequence for Cellvibrionaceae sp. R142.</title>
        <authorList>
            <person name="Wang G."/>
        </authorList>
    </citation>
    <scope>NUCLEOTIDE SEQUENCE [LARGE SCALE GENOMIC DNA]</scope>
    <source>
        <strain evidence="6 7">R142</strain>
    </source>
</reference>
<evidence type="ECO:0000313" key="6">
    <source>
        <dbReference type="EMBL" id="TQV68320.1"/>
    </source>
</evidence>
<dbReference type="AlphaFoldDB" id="A0A545STN9"/>
<gene>
    <name evidence="6" type="ORF">FKG94_23670</name>
</gene>
<feature type="domain" description="Rieske" evidence="5">
    <location>
        <begin position="1"/>
        <end position="102"/>
    </location>
</feature>
<evidence type="ECO:0000256" key="1">
    <source>
        <dbReference type="ARBA" id="ARBA00022714"/>
    </source>
</evidence>
<name>A0A545STN9_9GAMM</name>
<evidence type="ECO:0000259" key="5">
    <source>
        <dbReference type="PROSITE" id="PS51296"/>
    </source>
</evidence>
<keyword evidence="3" id="KW-0408">Iron</keyword>
<evidence type="ECO:0000256" key="2">
    <source>
        <dbReference type="ARBA" id="ARBA00022723"/>
    </source>
</evidence>
<dbReference type="InterPro" id="IPR017941">
    <property type="entry name" value="Rieske_2Fe-2S"/>
</dbReference>
<dbReference type="GO" id="GO:0051537">
    <property type="term" value="F:2 iron, 2 sulfur cluster binding"/>
    <property type="evidence" value="ECO:0007669"/>
    <property type="project" value="UniProtKB-KW"/>
</dbReference>
<evidence type="ECO:0000256" key="3">
    <source>
        <dbReference type="ARBA" id="ARBA00023004"/>
    </source>
</evidence>
<accession>A0A545STN9</accession>
<dbReference type="PROSITE" id="PS51296">
    <property type="entry name" value="RIESKE"/>
    <property type="match status" value="1"/>
</dbReference>
<dbReference type="Pfam" id="PF00355">
    <property type="entry name" value="Rieske"/>
    <property type="match status" value="1"/>
</dbReference>
<dbReference type="GO" id="GO:0046872">
    <property type="term" value="F:metal ion binding"/>
    <property type="evidence" value="ECO:0007669"/>
    <property type="project" value="UniProtKB-KW"/>
</dbReference>
<dbReference type="Gene3D" id="2.102.10.10">
    <property type="entry name" value="Rieske [2Fe-2S] iron-sulphur domain"/>
    <property type="match status" value="1"/>
</dbReference>
<proteinExistence type="predicted"/>
<keyword evidence="4" id="KW-0411">Iron-sulfur</keyword>
<dbReference type="InterPro" id="IPR036922">
    <property type="entry name" value="Rieske_2Fe-2S_sf"/>
</dbReference>
<dbReference type="PANTHER" id="PTHR40261:SF1">
    <property type="entry name" value="RIESKE DOMAIN-CONTAINING PROTEIN"/>
    <property type="match status" value="1"/>
</dbReference>
<sequence>MYLCRQDAIAEASAKGFDLGDQAVFVVRQAGRFYAYRNRCPHLGVRLEWLPDRFLDSGNELIMCATHGALFVIETGACVAGPCRGQSLEPVTVSLADGNLYLQPAAGGG</sequence>
<comment type="caution">
    <text evidence="6">The sequence shown here is derived from an EMBL/GenBank/DDBJ whole genome shotgun (WGS) entry which is preliminary data.</text>
</comment>
<dbReference type="SUPFAM" id="SSF50022">
    <property type="entry name" value="ISP domain"/>
    <property type="match status" value="1"/>
</dbReference>
<dbReference type="Proteomes" id="UP000319732">
    <property type="component" value="Unassembled WGS sequence"/>
</dbReference>